<name>A0A212RQ96_9CHLR</name>
<evidence type="ECO:0000313" key="2">
    <source>
        <dbReference type="Proteomes" id="UP000197025"/>
    </source>
</evidence>
<reference evidence="2" key="1">
    <citation type="submission" date="2017-06" db="EMBL/GenBank/DDBJ databases">
        <authorList>
            <person name="Varghese N."/>
            <person name="Submissions S."/>
        </authorList>
    </citation>
    <scope>NUCLEOTIDE SEQUENCE [LARGE SCALE GENOMIC DNA]</scope>
    <source>
        <strain evidence="2">JAD2</strain>
    </source>
</reference>
<evidence type="ECO:0000313" key="1">
    <source>
        <dbReference type="EMBL" id="SNB74766.1"/>
    </source>
</evidence>
<protein>
    <submittedName>
        <fullName evidence="1">Uncharacterized protein</fullName>
    </submittedName>
</protein>
<organism evidence="1 2">
    <name type="scientific">Thermoflexus hugenholtzii JAD2</name>
    <dbReference type="NCBI Taxonomy" id="877466"/>
    <lineage>
        <taxon>Bacteria</taxon>
        <taxon>Bacillati</taxon>
        <taxon>Chloroflexota</taxon>
        <taxon>Thermoflexia</taxon>
        <taxon>Thermoflexales</taxon>
        <taxon>Thermoflexaceae</taxon>
        <taxon>Thermoflexus</taxon>
    </lineage>
</organism>
<dbReference type="RefSeq" id="WP_088572330.1">
    <property type="nucleotide sequence ID" value="NZ_FYEK01000075.1"/>
</dbReference>
<dbReference type="AlphaFoldDB" id="A0A212RQ96"/>
<dbReference type="Proteomes" id="UP000197025">
    <property type="component" value="Unassembled WGS sequence"/>
</dbReference>
<proteinExistence type="predicted"/>
<dbReference type="EMBL" id="FYEK01000075">
    <property type="protein sequence ID" value="SNB74766.1"/>
    <property type="molecule type" value="Genomic_DNA"/>
</dbReference>
<accession>A0A212RQ96</accession>
<dbReference type="OrthoDB" id="581559at2"/>
<keyword evidence="2" id="KW-1185">Reference proteome</keyword>
<sequence>MLADYPQTVYFVLATEFSTYPACRYDLSCRNPLAYSDRYNAITREYYDRLIPHLLEAFAVVRRRCPWAQVGLGFGGWLATFDVNTPEEKAGRSFIRIFDPVIHASDWIFFQSMIGRRAHENEGLGNPDQIRMNVEFFQGYGKPIGLAHYNPGLPYAERLDVMQEDLLRMMDPDWLNTIRGQGLRLFAFMRYGPMKGNGYGVLDLAAAFAGQFRGAPTCLYLPLILRSP</sequence>
<gene>
    <name evidence="1" type="ORF">SAMN02746019_00018040</name>
</gene>
<dbReference type="InParanoid" id="A0A212RQ96"/>